<dbReference type="GO" id="GO:0003700">
    <property type="term" value="F:DNA-binding transcription factor activity"/>
    <property type="evidence" value="ECO:0007669"/>
    <property type="project" value="InterPro"/>
</dbReference>
<dbReference type="SUPFAM" id="SSF100950">
    <property type="entry name" value="NagB/RpiA/CoA transferase-like"/>
    <property type="match status" value="1"/>
</dbReference>
<dbReference type="EMBL" id="FTOT01000003">
    <property type="protein sequence ID" value="SIS94800.1"/>
    <property type="molecule type" value="Genomic_DNA"/>
</dbReference>
<dbReference type="Pfam" id="PF08220">
    <property type="entry name" value="HTH_DeoR"/>
    <property type="match status" value="1"/>
</dbReference>
<dbReference type="AlphaFoldDB" id="A0A1N7N8Y7"/>
<dbReference type="OrthoDB" id="9816363at2"/>
<keyword evidence="2" id="KW-0238">DNA-binding</keyword>
<keyword evidence="3" id="KW-0804">Transcription</keyword>
<evidence type="ECO:0000256" key="2">
    <source>
        <dbReference type="ARBA" id="ARBA00023125"/>
    </source>
</evidence>
<evidence type="ECO:0000256" key="1">
    <source>
        <dbReference type="ARBA" id="ARBA00023015"/>
    </source>
</evidence>
<sequence length="269" mass="29008">MQPNHRREQILRLLRDHGRQTVDSLARAMGTSEATIRRDLVDLEDANRLRRFHGGARLICPAPADAPGEDAFGTRLLHNRAGKQALTQAAAALFEDGASLFIDAGTTTIAFAHALAARRDLTVITNSLEVARILGEDPDRHRIHLLGGELLPEMMELVGRMTLQQIGGYRADHVVLTVGSVQESGVLDFDEREAEVAIAMIARARRLTVLADRTKMLKPAVFPVASLAQITRLVTDAPPPPGIARALAQAGAELVLAPATDAPAPDDRA</sequence>
<dbReference type="InterPro" id="IPR018356">
    <property type="entry name" value="Tscrpt_reg_HTH_DeoR_CS"/>
</dbReference>
<dbReference type="Pfam" id="PF00455">
    <property type="entry name" value="DeoRC"/>
    <property type="match status" value="1"/>
</dbReference>
<dbReference type="Gene3D" id="3.40.50.1360">
    <property type="match status" value="1"/>
</dbReference>
<proteinExistence type="predicted"/>
<dbReference type="InterPro" id="IPR050313">
    <property type="entry name" value="Carb_Metab_HTH_regulators"/>
</dbReference>
<dbReference type="SMART" id="SM00420">
    <property type="entry name" value="HTH_DEOR"/>
    <property type="match status" value="1"/>
</dbReference>
<feature type="domain" description="HTH deoR-type" evidence="4">
    <location>
        <begin position="3"/>
        <end position="58"/>
    </location>
</feature>
<dbReference type="SMART" id="SM01134">
    <property type="entry name" value="DeoRC"/>
    <property type="match status" value="1"/>
</dbReference>
<keyword evidence="1" id="KW-0805">Transcription regulation</keyword>
<accession>A0A1N7N8Y7</accession>
<evidence type="ECO:0000313" key="6">
    <source>
        <dbReference type="Proteomes" id="UP000186141"/>
    </source>
</evidence>
<dbReference type="InterPro" id="IPR037171">
    <property type="entry name" value="NagB/RpiA_transferase-like"/>
</dbReference>
<keyword evidence="6" id="KW-1185">Reference proteome</keyword>
<protein>
    <submittedName>
        <fullName evidence="5">Transcriptional regulator, DeoR family</fullName>
    </submittedName>
</protein>
<evidence type="ECO:0000259" key="4">
    <source>
        <dbReference type="PROSITE" id="PS51000"/>
    </source>
</evidence>
<dbReference type="STRING" id="1086013.SAMN05421774_103206"/>
<dbReference type="InterPro" id="IPR036390">
    <property type="entry name" value="WH_DNA-bd_sf"/>
</dbReference>
<gene>
    <name evidence="5" type="ORF">SAMN05421774_103206</name>
</gene>
<dbReference type="PROSITE" id="PS51000">
    <property type="entry name" value="HTH_DEOR_2"/>
    <property type="match status" value="1"/>
</dbReference>
<name>A0A1N7N8Y7_9RHOB</name>
<organism evidence="5 6">
    <name type="scientific">Gemmobacter megaterium</name>
    <dbReference type="NCBI Taxonomy" id="1086013"/>
    <lineage>
        <taxon>Bacteria</taxon>
        <taxon>Pseudomonadati</taxon>
        <taxon>Pseudomonadota</taxon>
        <taxon>Alphaproteobacteria</taxon>
        <taxon>Rhodobacterales</taxon>
        <taxon>Paracoccaceae</taxon>
        <taxon>Gemmobacter</taxon>
    </lineage>
</organism>
<dbReference type="PANTHER" id="PTHR30363:SF44">
    <property type="entry name" value="AGA OPERON TRANSCRIPTIONAL REPRESSOR-RELATED"/>
    <property type="match status" value="1"/>
</dbReference>
<evidence type="ECO:0000313" key="5">
    <source>
        <dbReference type="EMBL" id="SIS94800.1"/>
    </source>
</evidence>
<dbReference type="PANTHER" id="PTHR30363">
    <property type="entry name" value="HTH-TYPE TRANSCRIPTIONAL REGULATOR SRLR-RELATED"/>
    <property type="match status" value="1"/>
</dbReference>
<reference evidence="5 6" key="1">
    <citation type="submission" date="2017-01" db="EMBL/GenBank/DDBJ databases">
        <authorList>
            <person name="Mah S.A."/>
            <person name="Swanson W.J."/>
            <person name="Moy G.W."/>
            <person name="Vacquier V.D."/>
        </authorList>
    </citation>
    <scope>NUCLEOTIDE SEQUENCE [LARGE SCALE GENOMIC DNA]</scope>
    <source>
        <strain evidence="5 6">DSM 26375</strain>
    </source>
</reference>
<dbReference type="Proteomes" id="UP000186141">
    <property type="component" value="Unassembled WGS sequence"/>
</dbReference>
<dbReference type="InterPro" id="IPR001034">
    <property type="entry name" value="DeoR_HTH"/>
</dbReference>
<dbReference type="GO" id="GO:0003677">
    <property type="term" value="F:DNA binding"/>
    <property type="evidence" value="ECO:0007669"/>
    <property type="project" value="UniProtKB-KW"/>
</dbReference>
<evidence type="ECO:0000256" key="3">
    <source>
        <dbReference type="ARBA" id="ARBA00023163"/>
    </source>
</evidence>
<dbReference type="InterPro" id="IPR036388">
    <property type="entry name" value="WH-like_DNA-bd_sf"/>
</dbReference>
<dbReference type="RefSeq" id="WP_076530629.1">
    <property type="nucleotide sequence ID" value="NZ_BMEH01000003.1"/>
</dbReference>
<dbReference type="PRINTS" id="PR00037">
    <property type="entry name" value="HTHLACR"/>
</dbReference>
<dbReference type="PROSITE" id="PS00894">
    <property type="entry name" value="HTH_DEOR_1"/>
    <property type="match status" value="1"/>
</dbReference>
<dbReference type="InterPro" id="IPR014036">
    <property type="entry name" value="DeoR-like_C"/>
</dbReference>
<dbReference type="SUPFAM" id="SSF46785">
    <property type="entry name" value="Winged helix' DNA-binding domain"/>
    <property type="match status" value="1"/>
</dbReference>
<dbReference type="Gene3D" id="1.10.10.10">
    <property type="entry name" value="Winged helix-like DNA-binding domain superfamily/Winged helix DNA-binding domain"/>
    <property type="match status" value="1"/>
</dbReference>